<dbReference type="GO" id="GO:0005737">
    <property type="term" value="C:cytoplasm"/>
    <property type="evidence" value="ECO:0007669"/>
    <property type="project" value="TreeGrafter"/>
</dbReference>
<reference evidence="1 2" key="1">
    <citation type="journal article" date="2011" name="Proc. Natl. Acad. Sci. U.S.A.">
        <title>Evolutionary erosion of yeast sex chromosomes by mating-type switching accidents.</title>
        <authorList>
            <person name="Gordon J.L."/>
            <person name="Armisen D."/>
            <person name="Proux-Wera E."/>
            <person name="Oheigeartaigh S.S."/>
            <person name="Byrne K.P."/>
            <person name="Wolfe K.H."/>
        </authorList>
    </citation>
    <scope>NUCLEOTIDE SEQUENCE [LARGE SCALE GENOMIC DNA]</scope>
    <source>
        <strain evidence="2">ATCC 24235 / CBS 4417 / NBRC 1672 / NRRL Y-8282 / UCD 70-5</strain>
    </source>
</reference>
<dbReference type="RefSeq" id="XP_003686904.1">
    <property type="nucleotide sequence ID" value="XM_003686856.1"/>
</dbReference>
<dbReference type="Proteomes" id="UP000005666">
    <property type="component" value="Chromosome 8"/>
</dbReference>
<dbReference type="EMBL" id="HE612863">
    <property type="protein sequence ID" value="CCE64470.1"/>
    <property type="molecule type" value="Genomic_DNA"/>
</dbReference>
<dbReference type="PANTHER" id="PTHR45982:SF1">
    <property type="entry name" value="REGULATOR OF CHROMOSOME CONDENSATION"/>
    <property type="match status" value="1"/>
</dbReference>
<keyword evidence="2" id="KW-1185">Reference proteome</keyword>
<dbReference type="Gene3D" id="2.130.10.30">
    <property type="entry name" value="Regulator of chromosome condensation 1/beta-lactamase-inhibitor protein II"/>
    <property type="match status" value="2"/>
</dbReference>
<accession>G8BWL9</accession>
<dbReference type="InterPro" id="IPR051553">
    <property type="entry name" value="Ran_GTPase-activating"/>
</dbReference>
<dbReference type="InterPro" id="IPR000408">
    <property type="entry name" value="Reg_chr_condens"/>
</dbReference>
<evidence type="ECO:0000313" key="2">
    <source>
        <dbReference type="Proteomes" id="UP000005666"/>
    </source>
</evidence>
<dbReference type="InterPro" id="IPR009091">
    <property type="entry name" value="RCC1/BLIP-II"/>
</dbReference>
<dbReference type="PRINTS" id="PR00633">
    <property type="entry name" value="RCCNDNSATION"/>
</dbReference>
<dbReference type="KEGG" id="tpf:TPHA_0H02670"/>
<dbReference type="STRING" id="1071381.G8BWL9"/>
<protein>
    <submittedName>
        <fullName evidence="1">Uncharacterized protein</fullName>
    </submittedName>
</protein>
<dbReference type="eggNOG" id="KOG1426">
    <property type="taxonomic scope" value="Eukaryota"/>
</dbReference>
<name>G8BWL9_TETPH</name>
<dbReference type="AlphaFoldDB" id="G8BWL9"/>
<evidence type="ECO:0000313" key="1">
    <source>
        <dbReference type="EMBL" id="CCE64470.1"/>
    </source>
</evidence>
<dbReference type="HOGENOM" id="CLU_005210_0_0_1"/>
<dbReference type="SUPFAM" id="SSF50985">
    <property type="entry name" value="RCC1/BLIP-II"/>
    <property type="match status" value="1"/>
</dbReference>
<dbReference type="PANTHER" id="PTHR45982">
    <property type="entry name" value="REGULATOR OF CHROMOSOME CONDENSATION"/>
    <property type="match status" value="1"/>
</dbReference>
<dbReference type="GO" id="GO:0005085">
    <property type="term" value="F:guanyl-nucleotide exchange factor activity"/>
    <property type="evidence" value="ECO:0007669"/>
    <property type="project" value="TreeGrafter"/>
</dbReference>
<proteinExistence type="predicted"/>
<organism evidence="1 2">
    <name type="scientific">Tetrapisispora phaffii (strain ATCC 24235 / CBS 4417 / NBRC 1672 / NRRL Y-8282 / UCD 70-5)</name>
    <name type="common">Yeast</name>
    <name type="synonym">Fabospora phaffii</name>
    <dbReference type="NCBI Taxonomy" id="1071381"/>
    <lineage>
        <taxon>Eukaryota</taxon>
        <taxon>Fungi</taxon>
        <taxon>Dikarya</taxon>
        <taxon>Ascomycota</taxon>
        <taxon>Saccharomycotina</taxon>
        <taxon>Saccharomycetes</taxon>
        <taxon>Saccharomycetales</taxon>
        <taxon>Saccharomycetaceae</taxon>
        <taxon>Tetrapisispora</taxon>
    </lineage>
</organism>
<dbReference type="OrthoDB" id="5370059at2759"/>
<dbReference type="GeneID" id="11534183"/>
<dbReference type="OMA" id="GWGANTK"/>
<sequence length="373" mass="40929">MFRIKTVPVNLGLPHQEDLIVPSLTLETQKSIKKIACGGNHTIILCENEILGCGETSAGQLGDDVSTNLGWKVLFPTRSIIDVACGWEFTVVIDFNNQVLSCGTGGKGELGLGADVTQSDSLQSVFKIPDGYQGKLFSSLQNCILVMTNKTTKHCQIFGWGSNTKEQLFKPKNRKVASPTLIYESQNTTIDYVSMGKDFILLINDHNEVIEARGNLPAGFTISDWVSKQLSHVACMWTSIHIQLEDKIHSFGNNRYGQLLNKQIPNIKNFSTGSEHGIMSLNNPSTISCWGWGEHGNCGPLNSPTRLENLSPHPITTPPNANSINDYSNTISPPNTILHLDNKNTHQVLLQGGYATSWIVIYTSKQTPPPISP</sequence>
<gene>
    <name evidence="1" type="primary">TPHA0H02670</name>
    <name evidence="1" type="ordered locus">TPHA_0H02670</name>
</gene>
<dbReference type="Pfam" id="PF13540">
    <property type="entry name" value="RCC1_2"/>
    <property type="match status" value="1"/>
</dbReference>